<evidence type="ECO:0000259" key="8">
    <source>
        <dbReference type="Pfam" id="PF02601"/>
    </source>
</evidence>
<dbReference type="GO" id="GO:0009318">
    <property type="term" value="C:exodeoxyribonuclease VII complex"/>
    <property type="evidence" value="ECO:0007669"/>
    <property type="project" value="UniProtKB-UniRule"/>
</dbReference>
<dbReference type="HAMAP" id="MF_00378">
    <property type="entry name" value="Exonuc_7_L"/>
    <property type="match status" value="1"/>
</dbReference>
<evidence type="ECO:0000256" key="6">
    <source>
        <dbReference type="RuleBase" id="RU004355"/>
    </source>
</evidence>
<dbReference type="CDD" id="cd04489">
    <property type="entry name" value="ExoVII_LU_OBF"/>
    <property type="match status" value="1"/>
</dbReference>
<comment type="subunit">
    <text evidence="5">Heterooligomer composed of large and small subunits.</text>
</comment>
<dbReference type="PANTHER" id="PTHR30008:SF0">
    <property type="entry name" value="EXODEOXYRIBONUCLEASE 7 LARGE SUBUNIT"/>
    <property type="match status" value="1"/>
</dbReference>
<comment type="caution">
    <text evidence="10">The sequence shown here is derived from an EMBL/GenBank/DDBJ whole genome shotgun (WGS) entry which is preliminary data.</text>
</comment>
<sequence>MEAWSVSEATRYIKRLIENDTQLMEVWIRGELSNVKRHSRGHLYFTVKDANARMQSVMFAGYNQHLRFIPENGMKVLIRGEVNVYEPYGQYQFYAKEMQPDGIGSLHVAFERLKKQLEQEGLFAAERKKPLPSYPRHIAVITSQTGAVIRDIMTTLKRRMPNIRVTLFPVAVQGHLAIDSIERALVQANQAALFDLIIVGRGGGSMEELWAFNEERVARAIGSSTIPVISAVGHETDYTISDFVADLRAPTPTAAAEFAVPDVREQLRQVDHYKQRMVRAMRQMAEKKRAQLQYAKRSYAFRYPRQLVEQKEQQLDQAVERMNREMQRFAKEKRSSYTSIQHRLLRHHPETAAVLKKKELNVLDHRLGQALNKQVTVKRNQLTSLLAQLELLSPLKIMNRGYSLVYNEAENKLLKSVDELKVNHDIRLLFKDGRATGVIKEIIHEGVDQSGQSKE</sequence>
<keyword evidence="2 5" id="KW-0540">Nuclease</keyword>
<evidence type="ECO:0000256" key="1">
    <source>
        <dbReference type="ARBA" id="ARBA00022490"/>
    </source>
</evidence>
<reference evidence="10 11" key="1">
    <citation type="submission" date="2015-09" db="EMBL/GenBank/DDBJ databases">
        <title>Genome sequencing project for genomic taxonomy and phylogenomics of Bacillus-like bacteria.</title>
        <authorList>
            <person name="Liu B."/>
            <person name="Wang J."/>
            <person name="Zhu Y."/>
            <person name="Liu G."/>
            <person name="Chen Q."/>
            <person name="Chen Z."/>
            <person name="Lan J."/>
            <person name="Che J."/>
            <person name="Ge C."/>
            <person name="Shi H."/>
            <person name="Pan Z."/>
            <person name="Liu X."/>
        </authorList>
    </citation>
    <scope>NUCLEOTIDE SEQUENCE [LARGE SCALE GENOMIC DNA]</scope>
    <source>
        <strain evidence="10 11">DSM 19153</strain>
    </source>
</reference>
<accession>A0A9D5DP84</accession>
<comment type="subcellular location">
    <subcellularLocation>
        <location evidence="5 6">Cytoplasm</location>
    </subcellularLocation>
</comment>
<comment type="similarity">
    <text evidence="5 6">Belongs to the XseA family.</text>
</comment>
<dbReference type="InterPro" id="IPR020579">
    <property type="entry name" value="Exonuc_VII_lsu_C"/>
</dbReference>
<protein>
    <recommendedName>
        <fullName evidence="5">Exodeoxyribonuclease 7 large subunit</fullName>
        <ecNumber evidence="5">3.1.11.6</ecNumber>
    </recommendedName>
    <alternativeName>
        <fullName evidence="5">Exodeoxyribonuclease VII large subunit</fullName>
        <shortName evidence="5">Exonuclease VII large subunit</shortName>
    </alternativeName>
</protein>
<dbReference type="GO" id="GO:0006308">
    <property type="term" value="P:DNA catabolic process"/>
    <property type="evidence" value="ECO:0007669"/>
    <property type="project" value="UniProtKB-UniRule"/>
</dbReference>
<dbReference type="Pfam" id="PF13742">
    <property type="entry name" value="tRNA_anti_2"/>
    <property type="match status" value="1"/>
</dbReference>
<evidence type="ECO:0000256" key="3">
    <source>
        <dbReference type="ARBA" id="ARBA00022801"/>
    </source>
</evidence>
<organism evidence="10 11">
    <name type="scientific">Alkalicoccobacillus plakortidis</name>
    <dbReference type="NCBI Taxonomy" id="444060"/>
    <lineage>
        <taxon>Bacteria</taxon>
        <taxon>Bacillati</taxon>
        <taxon>Bacillota</taxon>
        <taxon>Bacilli</taxon>
        <taxon>Bacillales</taxon>
        <taxon>Bacillaceae</taxon>
        <taxon>Alkalicoccobacillus</taxon>
    </lineage>
</organism>
<comment type="function">
    <text evidence="5">Bidirectionally degrades single-stranded DNA into large acid-insoluble oligonucleotides, which are then degraded further into small acid-soluble oligonucleotides.</text>
</comment>
<name>A0A9D5DP84_9BACI</name>
<keyword evidence="4 5" id="KW-0269">Exonuclease</keyword>
<evidence type="ECO:0000256" key="5">
    <source>
        <dbReference type="HAMAP-Rule" id="MF_00378"/>
    </source>
</evidence>
<evidence type="ECO:0000256" key="4">
    <source>
        <dbReference type="ARBA" id="ARBA00022839"/>
    </source>
</evidence>
<dbReference type="InterPro" id="IPR003753">
    <property type="entry name" value="Exonuc_VII_L"/>
</dbReference>
<dbReference type="InterPro" id="IPR025824">
    <property type="entry name" value="OB-fold_nuc-bd_dom"/>
</dbReference>
<dbReference type="NCBIfam" id="TIGR00237">
    <property type="entry name" value="xseA"/>
    <property type="match status" value="1"/>
</dbReference>
<feature type="coiled-coil region" evidence="7">
    <location>
        <begin position="263"/>
        <end position="332"/>
    </location>
</feature>
<keyword evidence="1 5" id="KW-0963">Cytoplasm</keyword>
<dbReference type="EC" id="3.1.11.6" evidence="5"/>
<gene>
    <name evidence="5" type="primary">xseA</name>
    <name evidence="10" type="ORF">AN965_09630</name>
</gene>
<evidence type="ECO:0000259" key="9">
    <source>
        <dbReference type="Pfam" id="PF13742"/>
    </source>
</evidence>
<dbReference type="PANTHER" id="PTHR30008">
    <property type="entry name" value="EXODEOXYRIBONUCLEASE 7 LARGE SUBUNIT"/>
    <property type="match status" value="1"/>
</dbReference>
<evidence type="ECO:0000256" key="2">
    <source>
        <dbReference type="ARBA" id="ARBA00022722"/>
    </source>
</evidence>
<dbReference type="EMBL" id="LJJD01000015">
    <property type="protein sequence ID" value="KQL57715.1"/>
    <property type="molecule type" value="Genomic_DNA"/>
</dbReference>
<feature type="domain" description="OB-fold nucleic acid binding" evidence="9">
    <location>
        <begin position="4"/>
        <end position="99"/>
    </location>
</feature>
<keyword evidence="7" id="KW-0175">Coiled coil</keyword>
<keyword evidence="11" id="KW-1185">Reference proteome</keyword>
<dbReference type="GO" id="GO:0005737">
    <property type="term" value="C:cytoplasm"/>
    <property type="evidence" value="ECO:0007669"/>
    <property type="project" value="UniProtKB-SubCell"/>
</dbReference>
<proteinExistence type="inferred from homology"/>
<dbReference type="Pfam" id="PF02601">
    <property type="entry name" value="Exonuc_VII_L"/>
    <property type="match status" value="1"/>
</dbReference>
<dbReference type="Proteomes" id="UP000051061">
    <property type="component" value="Unassembled WGS sequence"/>
</dbReference>
<evidence type="ECO:0000313" key="11">
    <source>
        <dbReference type="Proteomes" id="UP000051061"/>
    </source>
</evidence>
<evidence type="ECO:0000256" key="7">
    <source>
        <dbReference type="SAM" id="Coils"/>
    </source>
</evidence>
<dbReference type="AlphaFoldDB" id="A0A9D5DP84"/>
<feature type="domain" description="Exonuclease VII large subunit C-terminal" evidence="8">
    <location>
        <begin position="122"/>
        <end position="435"/>
    </location>
</feature>
<dbReference type="GO" id="GO:0003676">
    <property type="term" value="F:nucleic acid binding"/>
    <property type="evidence" value="ECO:0007669"/>
    <property type="project" value="InterPro"/>
</dbReference>
<comment type="catalytic activity">
    <reaction evidence="5 6">
        <text>Exonucleolytic cleavage in either 5'- to 3'- or 3'- to 5'-direction to yield nucleoside 5'-phosphates.</text>
        <dbReference type="EC" id="3.1.11.6"/>
    </reaction>
</comment>
<evidence type="ECO:0000313" key="10">
    <source>
        <dbReference type="EMBL" id="KQL57715.1"/>
    </source>
</evidence>
<dbReference type="GO" id="GO:0008855">
    <property type="term" value="F:exodeoxyribonuclease VII activity"/>
    <property type="evidence" value="ECO:0007669"/>
    <property type="project" value="UniProtKB-UniRule"/>
</dbReference>
<keyword evidence="3 5" id="KW-0378">Hydrolase</keyword>